<organism evidence="4 5">
    <name type="scientific">Chironomus riparius</name>
    <dbReference type="NCBI Taxonomy" id="315576"/>
    <lineage>
        <taxon>Eukaryota</taxon>
        <taxon>Metazoa</taxon>
        <taxon>Ecdysozoa</taxon>
        <taxon>Arthropoda</taxon>
        <taxon>Hexapoda</taxon>
        <taxon>Insecta</taxon>
        <taxon>Pterygota</taxon>
        <taxon>Neoptera</taxon>
        <taxon>Endopterygota</taxon>
        <taxon>Diptera</taxon>
        <taxon>Nematocera</taxon>
        <taxon>Chironomoidea</taxon>
        <taxon>Chironomidae</taxon>
        <taxon>Chironominae</taxon>
        <taxon>Chironomus</taxon>
    </lineage>
</organism>
<dbReference type="CDD" id="cd00174">
    <property type="entry name" value="SH3"/>
    <property type="match status" value="2"/>
</dbReference>
<dbReference type="PANTHER" id="PTHR45929">
    <property type="entry name" value="JAK PATHWAY SIGNAL TRANSDUCTION ADAPTOR MOLECULE"/>
    <property type="match status" value="1"/>
</dbReference>
<dbReference type="PANTHER" id="PTHR45929:SF3">
    <property type="entry name" value="JAK PATHWAY SIGNAL TRANSDUCTION ADAPTOR MOLECULE"/>
    <property type="match status" value="1"/>
</dbReference>
<dbReference type="SMART" id="SM00326">
    <property type="entry name" value="SH3"/>
    <property type="match status" value="2"/>
</dbReference>
<feature type="region of interest" description="Disordered" evidence="2">
    <location>
        <begin position="1"/>
        <end position="75"/>
    </location>
</feature>
<reference evidence="4" key="2">
    <citation type="submission" date="2022-10" db="EMBL/GenBank/DDBJ databases">
        <authorList>
            <consortium name="ENA_rothamsted_submissions"/>
            <consortium name="culmorum"/>
            <person name="King R."/>
        </authorList>
    </citation>
    <scope>NUCLEOTIDE SEQUENCE</scope>
</reference>
<dbReference type="Gene3D" id="2.30.30.40">
    <property type="entry name" value="SH3 Domains"/>
    <property type="match status" value="2"/>
</dbReference>
<reference evidence="4" key="1">
    <citation type="submission" date="2022-01" db="EMBL/GenBank/DDBJ databases">
        <authorList>
            <person name="King R."/>
        </authorList>
    </citation>
    <scope>NUCLEOTIDE SEQUENCE</scope>
</reference>
<dbReference type="Proteomes" id="UP001153620">
    <property type="component" value="Chromosome 2"/>
</dbReference>
<evidence type="ECO:0000313" key="5">
    <source>
        <dbReference type="Proteomes" id="UP001153620"/>
    </source>
</evidence>
<sequence length="503" mass="55243">MKYVTRPAPAPPGSQLNTMNNNHVNPAMSNKPKPPRPPPPRVTDQKPAAKEPMRIFSNLFGASKKSSNKSNEKLSQMEVKLPLPRLPPPTSTSVRQNQNFTTLSSTVTAAQLINFDESPPESPVGFIKKSNTGGSDSVSIDSFCSTNSSPNNFGLNSGTTSQAESGFEDDFSVSDFKVSSRAASRSTTFSNDPFDCLDEFSSSTKNQPVKTNNFGNIRNLKPLIQPKPVSIGNTNFYSTSNSSAPSPANFDDTLSNGKNLVKPQILSMPTIIKPASQNSNRKPSPIHVPLSSQNNDVIKKKSLAPLPPVQYKQLDSTSDESFEDEPPSPPMPTIPAPVLVFDGLNNDANDEEKDSYGIALYDYESEVTEDLNFRANEKIYLIQQMNDEWMYGKNKRGCEGIFPISYVEIKVPLKNPQTDSGTASRSESVSPAVTAVSSHRVRALYTFDAETDGDLTILENEIVNVMYEINSEWLYGSNSYGQYGQFPSNFIEFIPHNLPPMPK</sequence>
<dbReference type="InterPro" id="IPR050670">
    <property type="entry name" value="STAM"/>
</dbReference>
<name>A0A9N9RWS7_9DIPT</name>
<proteinExistence type="predicted"/>
<feature type="region of interest" description="Disordered" evidence="2">
    <location>
        <begin position="272"/>
        <end position="331"/>
    </location>
</feature>
<dbReference type="Pfam" id="PF00018">
    <property type="entry name" value="SH3_1"/>
    <property type="match status" value="1"/>
</dbReference>
<dbReference type="PRINTS" id="PR00452">
    <property type="entry name" value="SH3DOMAIN"/>
</dbReference>
<evidence type="ECO:0000259" key="3">
    <source>
        <dbReference type="SMART" id="SM00326"/>
    </source>
</evidence>
<dbReference type="InterPro" id="IPR001452">
    <property type="entry name" value="SH3_domain"/>
</dbReference>
<feature type="compositionally biased region" description="Basic and acidic residues" evidence="2">
    <location>
        <begin position="43"/>
        <end position="53"/>
    </location>
</feature>
<dbReference type="SUPFAM" id="SSF50044">
    <property type="entry name" value="SH3-domain"/>
    <property type="match status" value="2"/>
</dbReference>
<feature type="domain" description="SH3" evidence="3">
    <location>
        <begin position="439"/>
        <end position="495"/>
    </location>
</feature>
<keyword evidence="1" id="KW-0728">SH3 domain</keyword>
<gene>
    <name evidence="4" type="ORF">CHIRRI_LOCUS7880</name>
</gene>
<dbReference type="InterPro" id="IPR036028">
    <property type="entry name" value="SH3-like_dom_sf"/>
</dbReference>
<dbReference type="GO" id="GO:0033565">
    <property type="term" value="C:ESCRT-0 complex"/>
    <property type="evidence" value="ECO:0007669"/>
    <property type="project" value="TreeGrafter"/>
</dbReference>
<keyword evidence="5" id="KW-1185">Reference proteome</keyword>
<dbReference type="Pfam" id="PF14604">
    <property type="entry name" value="SH3_9"/>
    <property type="match status" value="1"/>
</dbReference>
<evidence type="ECO:0000256" key="2">
    <source>
        <dbReference type="SAM" id="MobiDB-lite"/>
    </source>
</evidence>
<feature type="compositionally biased region" description="Polar residues" evidence="2">
    <location>
        <begin position="14"/>
        <end position="28"/>
    </location>
</feature>
<evidence type="ECO:0000256" key="1">
    <source>
        <dbReference type="ARBA" id="ARBA00022443"/>
    </source>
</evidence>
<dbReference type="OrthoDB" id="27823at2759"/>
<feature type="domain" description="SH3" evidence="3">
    <location>
        <begin position="355"/>
        <end position="411"/>
    </location>
</feature>
<protein>
    <recommendedName>
        <fullName evidence="3">SH3 domain-containing protein</fullName>
    </recommendedName>
</protein>
<accession>A0A9N9RWS7</accession>
<dbReference type="AlphaFoldDB" id="A0A9N9RWS7"/>
<evidence type="ECO:0000313" key="4">
    <source>
        <dbReference type="EMBL" id="CAG9805003.1"/>
    </source>
</evidence>
<dbReference type="GO" id="GO:0043328">
    <property type="term" value="P:protein transport to vacuole involved in ubiquitin-dependent protein catabolic process via the multivesicular body sorting pathway"/>
    <property type="evidence" value="ECO:0007669"/>
    <property type="project" value="TreeGrafter"/>
</dbReference>
<feature type="compositionally biased region" description="Acidic residues" evidence="2">
    <location>
        <begin position="317"/>
        <end position="326"/>
    </location>
</feature>
<dbReference type="EMBL" id="OU895878">
    <property type="protein sequence ID" value="CAG9805003.1"/>
    <property type="molecule type" value="Genomic_DNA"/>
</dbReference>